<name>A0A9P6CYJ3_9AGAR</name>
<proteinExistence type="predicted"/>
<protein>
    <submittedName>
        <fullName evidence="2">Uncharacterized protein</fullName>
    </submittedName>
</protein>
<gene>
    <name evidence="2" type="ORF">BDN70DRAFT_180568</name>
</gene>
<comment type="caution">
    <text evidence="2">The sequence shown here is derived from an EMBL/GenBank/DDBJ whole genome shotgun (WGS) entry which is preliminary data.</text>
</comment>
<sequence>MLLSTFARHSDQPQTSRSPWPTCRRILRACISQGFARTSHVITASFFSDVGLLQADLKQLTCRSDYFVDAGVGFRLQRWRGGACTVAARSMLQSILLGTIDEEALAQPYHFVCRRPMAMDQPVHEGGDTAFPDSPERETSSLASEQPYVFKHRPKIDGDPWEVLLKPALLHLQ</sequence>
<evidence type="ECO:0000256" key="1">
    <source>
        <dbReference type="SAM" id="MobiDB-lite"/>
    </source>
</evidence>
<dbReference type="AlphaFoldDB" id="A0A9P6CYJ3"/>
<dbReference type="Proteomes" id="UP000807469">
    <property type="component" value="Unassembled WGS sequence"/>
</dbReference>
<dbReference type="EMBL" id="MU155146">
    <property type="protein sequence ID" value="KAF9484147.1"/>
    <property type="molecule type" value="Genomic_DNA"/>
</dbReference>
<feature type="region of interest" description="Disordered" evidence="1">
    <location>
        <begin position="123"/>
        <end position="144"/>
    </location>
</feature>
<organism evidence="2 3">
    <name type="scientific">Pholiota conissans</name>
    <dbReference type="NCBI Taxonomy" id="109636"/>
    <lineage>
        <taxon>Eukaryota</taxon>
        <taxon>Fungi</taxon>
        <taxon>Dikarya</taxon>
        <taxon>Basidiomycota</taxon>
        <taxon>Agaricomycotina</taxon>
        <taxon>Agaricomycetes</taxon>
        <taxon>Agaricomycetidae</taxon>
        <taxon>Agaricales</taxon>
        <taxon>Agaricineae</taxon>
        <taxon>Strophariaceae</taxon>
        <taxon>Pholiota</taxon>
    </lineage>
</organism>
<evidence type="ECO:0000313" key="3">
    <source>
        <dbReference type="Proteomes" id="UP000807469"/>
    </source>
</evidence>
<keyword evidence="3" id="KW-1185">Reference proteome</keyword>
<evidence type="ECO:0000313" key="2">
    <source>
        <dbReference type="EMBL" id="KAF9484147.1"/>
    </source>
</evidence>
<reference evidence="2" key="1">
    <citation type="submission" date="2020-11" db="EMBL/GenBank/DDBJ databases">
        <authorList>
            <consortium name="DOE Joint Genome Institute"/>
            <person name="Ahrendt S."/>
            <person name="Riley R."/>
            <person name="Andreopoulos W."/>
            <person name="Labutti K."/>
            <person name="Pangilinan J."/>
            <person name="Ruiz-Duenas F.J."/>
            <person name="Barrasa J.M."/>
            <person name="Sanchez-Garcia M."/>
            <person name="Camarero S."/>
            <person name="Miyauchi S."/>
            <person name="Serrano A."/>
            <person name="Linde D."/>
            <person name="Babiker R."/>
            <person name="Drula E."/>
            <person name="Ayuso-Fernandez I."/>
            <person name="Pacheco R."/>
            <person name="Padilla G."/>
            <person name="Ferreira P."/>
            <person name="Barriuso J."/>
            <person name="Kellner H."/>
            <person name="Castanera R."/>
            <person name="Alfaro M."/>
            <person name="Ramirez L."/>
            <person name="Pisabarro A.G."/>
            <person name="Kuo A."/>
            <person name="Tritt A."/>
            <person name="Lipzen A."/>
            <person name="He G."/>
            <person name="Yan M."/>
            <person name="Ng V."/>
            <person name="Cullen D."/>
            <person name="Martin F."/>
            <person name="Rosso M.-N."/>
            <person name="Henrissat B."/>
            <person name="Hibbett D."/>
            <person name="Martinez A.T."/>
            <person name="Grigoriev I.V."/>
        </authorList>
    </citation>
    <scope>NUCLEOTIDE SEQUENCE</scope>
    <source>
        <strain evidence="2">CIRM-BRFM 674</strain>
    </source>
</reference>
<accession>A0A9P6CYJ3</accession>